<evidence type="ECO:0000256" key="9">
    <source>
        <dbReference type="ARBA" id="ARBA00023136"/>
    </source>
</evidence>
<evidence type="ECO:0000256" key="2">
    <source>
        <dbReference type="ARBA" id="ARBA00004429"/>
    </source>
</evidence>
<sequence>MRSLRILALCLLLAACGSSTYSWGWYVVLPTTQQGTDNLRFLLSGLGWTVSVSLLAMLISVLLGLLVALPGISERRWLRLLNRGYVEIVRAVPVLVMLLWVYYGLPVVLGISLDAFAAAVLALALSDSAFEAEIFRGGIQSVARGQHEAAEALGLSWTDKMRYVVLPQALRRVLPPLGNQFAYMLKMSALASVIGLTELTRRANELVVNVYRPLEIYSFLVLEYLVLILLVSWLVRRVERRLGSDESRA</sequence>
<dbReference type="FunFam" id="1.10.3720.10:FF:000006">
    <property type="entry name" value="Glutamate/aspartate ABC transporter, permease protein GltK"/>
    <property type="match status" value="1"/>
</dbReference>
<keyword evidence="8 13" id="KW-1133">Transmembrane helix</keyword>
<evidence type="ECO:0000256" key="11">
    <source>
        <dbReference type="ARBA" id="ARBA00062718"/>
    </source>
</evidence>
<name>A0AAP4D5L6_9PROT</name>
<accession>A0AAP4D5L6</accession>
<dbReference type="PROSITE" id="PS50928">
    <property type="entry name" value="ABC_TM1"/>
    <property type="match status" value="1"/>
</dbReference>
<keyword evidence="4 13" id="KW-0813">Transport</keyword>
<comment type="similarity">
    <text evidence="3">Belongs to the binding-protein-dependent transport system permease family. HisMQ subfamily.</text>
</comment>
<keyword evidence="16" id="KW-1185">Reference proteome</keyword>
<dbReference type="AlphaFoldDB" id="A0AAP4D5L6"/>
<comment type="subunit">
    <text evidence="11">The complex is composed of two ATP-binding proteins (GltL), two transmembrane proteins (GltJ and GltK) and a solute-binding protein (GltI).</text>
</comment>
<dbReference type="Pfam" id="PF00528">
    <property type="entry name" value="BPD_transp_1"/>
    <property type="match status" value="1"/>
</dbReference>
<evidence type="ECO:0000256" key="7">
    <source>
        <dbReference type="ARBA" id="ARBA00022970"/>
    </source>
</evidence>
<evidence type="ECO:0000256" key="6">
    <source>
        <dbReference type="ARBA" id="ARBA00022692"/>
    </source>
</evidence>
<feature type="transmembrane region" description="Helical" evidence="13">
    <location>
        <begin position="48"/>
        <end position="72"/>
    </location>
</feature>
<dbReference type="RefSeq" id="WP_327789302.1">
    <property type="nucleotide sequence ID" value="NZ_JARGEQ010000096.1"/>
</dbReference>
<protein>
    <recommendedName>
        <fullName evidence="12">Glutamate/aspartate import permease protein GltK</fullName>
    </recommendedName>
</protein>
<comment type="caution">
    <text evidence="15">The sequence shown here is derived from an EMBL/GenBank/DDBJ whole genome shotgun (WGS) entry which is preliminary data.</text>
</comment>
<evidence type="ECO:0000256" key="1">
    <source>
        <dbReference type="ARBA" id="ARBA00003159"/>
    </source>
</evidence>
<dbReference type="CDD" id="cd06261">
    <property type="entry name" value="TM_PBP2"/>
    <property type="match status" value="1"/>
</dbReference>
<dbReference type="GO" id="GO:0043190">
    <property type="term" value="C:ATP-binding cassette (ABC) transporter complex"/>
    <property type="evidence" value="ECO:0007669"/>
    <property type="project" value="InterPro"/>
</dbReference>
<evidence type="ECO:0000256" key="10">
    <source>
        <dbReference type="ARBA" id="ARBA00060298"/>
    </source>
</evidence>
<reference evidence="15 16" key="1">
    <citation type="submission" date="2023-03" db="EMBL/GenBank/DDBJ databases">
        <title>YIM 152171 draft genome.</title>
        <authorList>
            <person name="Yang Z."/>
        </authorList>
    </citation>
    <scope>NUCLEOTIDE SEQUENCE [LARGE SCALE GENOMIC DNA]</scope>
    <source>
        <strain evidence="15 16">YIM 152171</strain>
    </source>
</reference>
<dbReference type="NCBIfam" id="TIGR01726">
    <property type="entry name" value="HEQRo_perm_3TM"/>
    <property type="match status" value="1"/>
</dbReference>
<evidence type="ECO:0000256" key="4">
    <source>
        <dbReference type="ARBA" id="ARBA00022448"/>
    </source>
</evidence>
<keyword evidence="7" id="KW-0029">Amino-acid transport</keyword>
<evidence type="ECO:0000256" key="8">
    <source>
        <dbReference type="ARBA" id="ARBA00022989"/>
    </source>
</evidence>
<proteinExistence type="inferred from homology"/>
<dbReference type="PANTHER" id="PTHR30614:SF20">
    <property type="entry name" value="GLUTAMINE TRANSPORT SYSTEM PERMEASE PROTEIN GLNP"/>
    <property type="match status" value="1"/>
</dbReference>
<feature type="transmembrane region" description="Helical" evidence="13">
    <location>
        <begin position="216"/>
        <end position="235"/>
    </location>
</feature>
<feature type="transmembrane region" description="Helical" evidence="13">
    <location>
        <begin position="84"/>
        <end position="103"/>
    </location>
</feature>
<dbReference type="Proteomes" id="UP001301140">
    <property type="component" value="Unassembled WGS sequence"/>
</dbReference>
<comment type="function">
    <text evidence="10">Part of the ABC transporter complex GltIJKL involved in glutamate and aspartate uptake. Probably responsible for the translocation of the substrate across the membrane.</text>
</comment>
<keyword evidence="6 13" id="KW-0812">Transmembrane</keyword>
<dbReference type="GO" id="GO:0022857">
    <property type="term" value="F:transmembrane transporter activity"/>
    <property type="evidence" value="ECO:0007669"/>
    <property type="project" value="InterPro"/>
</dbReference>
<dbReference type="PROSITE" id="PS51257">
    <property type="entry name" value="PROKAR_LIPOPROTEIN"/>
    <property type="match status" value="1"/>
</dbReference>
<evidence type="ECO:0000256" key="5">
    <source>
        <dbReference type="ARBA" id="ARBA00022475"/>
    </source>
</evidence>
<keyword evidence="9 13" id="KW-0472">Membrane</keyword>
<dbReference type="SUPFAM" id="SSF161098">
    <property type="entry name" value="MetI-like"/>
    <property type="match status" value="1"/>
</dbReference>
<dbReference type="PANTHER" id="PTHR30614">
    <property type="entry name" value="MEMBRANE COMPONENT OF AMINO ACID ABC TRANSPORTER"/>
    <property type="match status" value="1"/>
</dbReference>
<dbReference type="InterPro" id="IPR035906">
    <property type="entry name" value="MetI-like_sf"/>
</dbReference>
<dbReference type="GO" id="GO:0006865">
    <property type="term" value="P:amino acid transport"/>
    <property type="evidence" value="ECO:0007669"/>
    <property type="project" value="UniProtKB-KW"/>
</dbReference>
<evidence type="ECO:0000313" key="15">
    <source>
        <dbReference type="EMBL" id="MDF1586884.1"/>
    </source>
</evidence>
<dbReference type="InterPro" id="IPR043429">
    <property type="entry name" value="ArtM/GltK/GlnP/TcyL/YhdX-like"/>
</dbReference>
<evidence type="ECO:0000313" key="16">
    <source>
        <dbReference type="Proteomes" id="UP001301140"/>
    </source>
</evidence>
<evidence type="ECO:0000256" key="12">
    <source>
        <dbReference type="ARBA" id="ARBA00073645"/>
    </source>
</evidence>
<evidence type="ECO:0000259" key="14">
    <source>
        <dbReference type="PROSITE" id="PS50928"/>
    </source>
</evidence>
<dbReference type="EMBL" id="JARGEQ010000096">
    <property type="protein sequence ID" value="MDF1586884.1"/>
    <property type="molecule type" value="Genomic_DNA"/>
</dbReference>
<comment type="function">
    <text evidence="1">Part of the binding-protein-dependent transport system for glutamine; probably responsible for the translocation of the substrate across the membrane.</text>
</comment>
<feature type="domain" description="ABC transmembrane type-1" evidence="14">
    <location>
        <begin position="46"/>
        <end position="235"/>
    </location>
</feature>
<gene>
    <name evidence="15" type="ORF">PZ740_10880</name>
</gene>
<dbReference type="Gene3D" id="1.10.3720.10">
    <property type="entry name" value="MetI-like"/>
    <property type="match status" value="1"/>
</dbReference>
<dbReference type="InterPro" id="IPR010065">
    <property type="entry name" value="AA_ABC_transptr_permease_3TM"/>
</dbReference>
<organism evidence="15 16">
    <name type="scientific">Marinimicrococcus flavescens</name>
    <dbReference type="NCBI Taxonomy" id="3031815"/>
    <lineage>
        <taxon>Bacteria</taxon>
        <taxon>Pseudomonadati</taxon>
        <taxon>Pseudomonadota</taxon>
        <taxon>Alphaproteobacteria</taxon>
        <taxon>Geminicoccales</taxon>
        <taxon>Geminicoccaceae</taxon>
        <taxon>Marinimicrococcus</taxon>
    </lineage>
</organism>
<comment type="subcellular location">
    <subcellularLocation>
        <location evidence="2">Cell inner membrane</location>
        <topology evidence="2">Multi-pass membrane protein</topology>
    </subcellularLocation>
    <subcellularLocation>
        <location evidence="13">Cell membrane</location>
        <topology evidence="13">Multi-pass membrane protein</topology>
    </subcellularLocation>
</comment>
<evidence type="ECO:0000256" key="13">
    <source>
        <dbReference type="RuleBase" id="RU363032"/>
    </source>
</evidence>
<evidence type="ECO:0000256" key="3">
    <source>
        <dbReference type="ARBA" id="ARBA00010072"/>
    </source>
</evidence>
<keyword evidence="5" id="KW-1003">Cell membrane</keyword>
<dbReference type="InterPro" id="IPR000515">
    <property type="entry name" value="MetI-like"/>
</dbReference>